<gene>
    <name evidence="5" type="ORF">ABN611_30585</name>
</gene>
<evidence type="ECO:0000256" key="4">
    <source>
        <dbReference type="SAM" id="Coils"/>
    </source>
</evidence>
<organism evidence="5">
    <name type="scientific">Kribbella sp. HUAS MG21</name>
    <dbReference type="NCBI Taxonomy" id="3160966"/>
    <lineage>
        <taxon>Bacteria</taxon>
        <taxon>Bacillati</taxon>
        <taxon>Actinomycetota</taxon>
        <taxon>Actinomycetes</taxon>
        <taxon>Propionibacteriales</taxon>
        <taxon>Kribbellaceae</taxon>
        <taxon>Kribbella</taxon>
    </lineage>
</organism>
<keyword evidence="4" id="KW-0175">Coiled coil</keyword>
<keyword evidence="3" id="KW-0406">Ion transport</keyword>
<comment type="similarity">
    <text evidence="1">Belongs to the V-ATPase D subunit family.</text>
</comment>
<dbReference type="EMBL" id="CP158165">
    <property type="protein sequence ID" value="XBV22902.1"/>
    <property type="molecule type" value="Genomic_DNA"/>
</dbReference>
<dbReference type="Gene3D" id="1.10.287.3240">
    <property type="match status" value="1"/>
</dbReference>
<dbReference type="Pfam" id="PF01813">
    <property type="entry name" value="ATP-synt_D"/>
    <property type="match status" value="1"/>
</dbReference>
<dbReference type="GO" id="GO:0046961">
    <property type="term" value="F:proton-transporting ATPase activity, rotational mechanism"/>
    <property type="evidence" value="ECO:0007669"/>
    <property type="project" value="InterPro"/>
</dbReference>
<reference evidence="5" key="1">
    <citation type="submission" date="2024-06" db="EMBL/GenBank/DDBJ databases">
        <title>Kribbella sp. strain HUAS MG21 genome sequences.</title>
        <authorList>
            <person name="Mo P."/>
        </authorList>
    </citation>
    <scope>NUCLEOTIDE SEQUENCE</scope>
    <source>
        <strain evidence="5">HUAS MG21</strain>
    </source>
</reference>
<proteinExistence type="inferred from homology"/>
<accession>A0AAU7T8D6</accession>
<name>A0AAU7T8D6_9ACTN</name>
<sequence length="203" mass="22528">MSGGPVAGRAGRLMLTARLSTARRAVELLDRKQRALAVDCARLELVAARAAEDFERAARTATRWLRRSVALDGRRILLDSMPEATVEVVVGYAVTMGVRHPASCGVRFGPEPPLAGSSALVQALRAHRTALAAALQLAAAQRAVALVSEELARTRQQQRTLELRWIPRLEQQLAVLVQRLDETEREENVRLRWAARRTPWERS</sequence>
<dbReference type="AlphaFoldDB" id="A0AAU7T8D6"/>
<evidence type="ECO:0000256" key="3">
    <source>
        <dbReference type="ARBA" id="ARBA00023065"/>
    </source>
</evidence>
<keyword evidence="2" id="KW-0813">Transport</keyword>
<dbReference type="PANTHER" id="PTHR11671">
    <property type="entry name" value="V-TYPE ATP SYNTHASE SUBUNIT D"/>
    <property type="match status" value="1"/>
</dbReference>
<dbReference type="InterPro" id="IPR002699">
    <property type="entry name" value="V_ATPase_D"/>
</dbReference>
<protein>
    <submittedName>
        <fullName evidence="5">V-type ATP synthase subunit D</fullName>
    </submittedName>
</protein>
<evidence type="ECO:0000313" key="5">
    <source>
        <dbReference type="EMBL" id="XBV22902.1"/>
    </source>
</evidence>
<evidence type="ECO:0000256" key="2">
    <source>
        <dbReference type="ARBA" id="ARBA00022448"/>
    </source>
</evidence>
<dbReference type="RefSeq" id="WP_350275741.1">
    <property type="nucleotide sequence ID" value="NZ_CP158165.1"/>
</dbReference>
<feature type="coiled-coil region" evidence="4">
    <location>
        <begin position="137"/>
        <end position="186"/>
    </location>
</feature>
<evidence type="ECO:0000256" key="1">
    <source>
        <dbReference type="ARBA" id="ARBA00005850"/>
    </source>
</evidence>